<proteinExistence type="predicted"/>
<gene>
    <name evidence="2" type="ORF">CHGG_03186</name>
</gene>
<keyword evidence="3" id="KW-1185">Reference proteome</keyword>
<sequence>MSSSHSPPTSPFAPTSTSTLPSSSYATVSLHKSDTIRFLNFPPSLAAALEPAIITAWPPGLDSSSPPTGGGLSFEYKCKDRPFGYFGTQQHVGGIRLMRGVLAVLYRHGWELVTSVLCSKRYTSKDTLFFRSRARVEGVAGAGALPPVEWLVVAPMRTDKLRLVYDADGEDSQHDHDHLGLLVAGVKKTLQEMGCFEKGDWSHDSFEFELKGKPWRSRGEAAGNAVRIMVMRLLELIEGHGWRLYGTFVQRTGQDEDRILDTWYFVREKGKKGQVVEMEASVSS</sequence>
<name>Q2H9B8_CHAGB</name>
<protein>
    <submittedName>
        <fullName evidence="2">Uncharacterized protein</fullName>
    </submittedName>
</protein>
<dbReference type="STRING" id="306901.Q2H9B8"/>
<dbReference type="PANTHER" id="PTHR38696">
    <property type="entry name" value="MEDIATOR OF RNA POLYMERASE II TRANSCRIPTION SUBUNIT 13"/>
    <property type="match status" value="1"/>
</dbReference>
<dbReference type="OrthoDB" id="58379at2759"/>
<dbReference type="RefSeq" id="XP_001229702.1">
    <property type="nucleotide sequence ID" value="XM_001229701.1"/>
</dbReference>
<organism evidence="2 3">
    <name type="scientific">Chaetomium globosum (strain ATCC 6205 / CBS 148.51 / DSM 1962 / NBRC 6347 / NRRL 1970)</name>
    <name type="common">Soil fungus</name>
    <dbReference type="NCBI Taxonomy" id="306901"/>
    <lineage>
        <taxon>Eukaryota</taxon>
        <taxon>Fungi</taxon>
        <taxon>Dikarya</taxon>
        <taxon>Ascomycota</taxon>
        <taxon>Pezizomycotina</taxon>
        <taxon>Sordariomycetes</taxon>
        <taxon>Sordariomycetidae</taxon>
        <taxon>Sordariales</taxon>
        <taxon>Chaetomiaceae</taxon>
        <taxon>Chaetomium</taxon>
    </lineage>
</organism>
<dbReference type="InParanoid" id="Q2H9B8"/>
<dbReference type="GeneID" id="4389872"/>
<evidence type="ECO:0000313" key="3">
    <source>
        <dbReference type="Proteomes" id="UP000001056"/>
    </source>
</evidence>
<dbReference type="AlphaFoldDB" id="Q2H9B8"/>
<dbReference type="EMBL" id="CH408030">
    <property type="protein sequence ID" value="EAQ91251.1"/>
    <property type="molecule type" value="Genomic_DNA"/>
</dbReference>
<evidence type="ECO:0000313" key="2">
    <source>
        <dbReference type="EMBL" id="EAQ91251.1"/>
    </source>
</evidence>
<reference evidence="3" key="1">
    <citation type="journal article" date="2015" name="Genome Announc.">
        <title>Draft genome sequence of the cellulolytic fungus Chaetomium globosum.</title>
        <authorList>
            <person name="Cuomo C.A."/>
            <person name="Untereiner W.A."/>
            <person name="Ma L.-J."/>
            <person name="Grabherr M."/>
            <person name="Birren B.W."/>
        </authorList>
    </citation>
    <scope>NUCLEOTIDE SEQUENCE [LARGE SCALE GENOMIC DNA]</scope>
    <source>
        <strain evidence="3">ATCC 6205 / CBS 148.51 / DSM 1962 / NBRC 6347 / NRRL 1970</strain>
    </source>
</reference>
<dbReference type="VEuPathDB" id="FungiDB:CHGG_03186"/>
<dbReference type="Proteomes" id="UP000001056">
    <property type="component" value="Unassembled WGS sequence"/>
</dbReference>
<dbReference type="PANTHER" id="PTHR38696:SF1">
    <property type="entry name" value="MEDIATOR OF RNA POLYMERASE II TRANSCRIPTION SUBUNIT 13"/>
    <property type="match status" value="1"/>
</dbReference>
<dbReference type="eggNOG" id="ENOG502S1QQ">
    <property type="taxonomic scope" value="Eukaryota"/>
</dbReference>
<feature type="region of interest" description="Disordered" evidence="1">
    <location>
        <begin position="1"/>
        <end position="22"/>
    </location>
</feature>
<evidence type="ECO:0000256" key="1">
    <source>
        <dbReference type="SAM" id="MobiDB-lite"/>
    </source>
</evidence>
<accession>Q2H9B8</accession>
<dbReference type="HOGENOM" id="CLU_070836_0_0_1"/>
<dbReference type="OMA" id="HEIVRTY"/>